<dbReference type="InterPro" id="IPR036956">
    <property type="entry name" value="Impact_N_sf"/>
</dbReference>
<evidence type="ECO:0000256" key="2">
    <source>
        <dbReference type="SAM" id="Phobius"/>
    </source>
</evidence>
<proteinExistence type="predicted"/>
<name>A0ABQ9ERR2_TEGGR</name>
<evidence type="ECO:0000259" key="4">
    <source>
        <dbReference type="Pfam" id="PF03067"/>
    </source>
</evidence>
<dbReference type="Pfam" id="PF03067">
    <property type="entry name" value="LPMO_10"/>
    <property type="match status" value="1"/>
</dbReference>
<protein>
    <recommendedName>
        <fullName evidence="7">Chitin-binding type-4 domain-containing protein</fullName>
    </recommendedName>
</protein>
<accession>A0ABQ9ERR2</accession>
<dbReference type="Gene3D" id="3.30.230.30">
    <property type="entry name" value="Impact, N-terminal domain"/>
    <property type="match status" value="1"/>
</dbReference>
<sequence>MEINNIFIYVFVTFWTLVSVNGHGRLMEPPARSSMWRKGFNTPINYNDNSLFCGGLSYNQYGYQHGKCGVCGDPYQGPYRNEAGGIYAKGVIARHYRPGEIINVEPITKDGLNLNYVQIMIYGVDPNGKGCVGCGNQEEFYGCSDISIGTGSGSVMTQPPPTTQRPFIYRPTQGPVIVVRPTQAPVVQPTQAPFVQPTQKPIQTLRCHAINNWAGIPYLEKWCNDRCKTVVSSTHNIVAYRFTDQGTIDGGIDEVGEYGGGRCVLDAMKEDEINNAPVIVSRVFGKKLDVAMVNATDSSSTWTTNNSFSQNDWSTTSNTTVSLSTQITANISDNGNTQYFYIRFCDILDTVAAAVAAPSPPPPIPTRISSSSSSSSSSYNQYGYQHGKCGVCGDPYQGPYRNEAGGIYAKGVIARHYRPGEIINVEVEITANHKGWFEFKLCPNNDVTKKVTQECLDKYLLYLPDDQGTSYGVDPNGKGCVGCGNQEEFYGCSDISIGTGSGSVMTQPPPTTQRPFIYRPTQGPVIVVRPTQAPVVQPTQAPFVQPTQKPIQTLRCHAINNWAGIPYLEKWCNDRCKTGSCPVNACACD</sequence>
<feature type="domain" description="Chitin-binding type-4" evidence="4">
    <location>
        <begin position="381"/>
        <end position="463"/>
    </location>
</feature>
<comment type="caution">
    <text evidence="5">The sequence shown here is derived from an EMBL/GenBank/DDBJ whole genome shotgun (WGS) entry which is preliminary data.</text>
</comment>
<dbReference type="Pfam" id="PF01205">
    <property type="entry name" value="Impact_N"/>
    <property type="match status" value="1"/>
</dbReference>
<evidence type="ECO:0008006" key="7">
    <source>
        <dbReference type="Google" id="ProtNLM"/>
    </source>
</evidence>
<organism evidence="5 6">
    <name type="scientific">Tegillarca granosa</name>
    <name type="common">Malaysian cockle</name>
    <name type="synonym">Anadara granosa</name>
    <dbReference type="NCBI Taxonomy" id="220873"/>
    <lineage>
        <taxon>Eukaryota</taxon>
        <taxon>Metazoa</taxon>
        <taxon>Spiralia</taxon>
        <taxon>Lophotrochozoa</taxon>
        <taxon>Mollusca</taxon>
        <taxon>Bivalvia</taxon>
        <taxon>Autobranchia</taxon>
        <taxon>Pteriomorphia</taxon>
        <taxon>Arcoida</taxon>
        <taxon>Arcoidea</taxon>
        <taxon>Arcidae</taxon>
        <taxon>Tegillarca</taxon>
    </lineage>
</organism>
<keyword evidence="2" id="KW-1133">Transmembrane helix</keyword>
<keyword evidence="2" id="KW-0472">Membrane</keyword>
<dbReference type="InterPro" id="IPR001498">
    <property type="entry name" value="Impact_N"/>
</dbReference>
<keyword evidence="6" id="KW-1185">Reference proteome</keyword>
<dbReference type="Proteomes" id="UP001217089">
    <property type="component" value="Unassembled WGS sequence"/>
</dbReference>
<reference evidence="5 6" key="1">
    <citation type="submission" date="2022-12" db="EMBL/GenBank/DDBJ databases">
        <title>Chromosome-level genome of Tegillarca granosa.</title>
        <authorList>
            <person name="Kim J."/>
        </authorList>
    </citation>
    <scope>NUCLEOTIDE SEQUENCE [LARGE SCALE GENOMIC DNA]</scope>
    <source>
        <strain evidence="5">Teg-2019</strain>
        <tissue evidence="5">Adductor muscle</tissue>
    </source>
</reference>
<dbReference type="InterPro" id="IPR020568">
    <property type="entry name" value="Ribosomal_Su5_D2-typ_SF"/>
</dbReference>
<feature type="domain" description="Impact N-terminal" evidence="3">
    <location>
        <begin position="229"/>
        <end position="286"/>
    </location>
</feature>
<evidence type="ECO:0000313" key="6">
    <source>
        <dbReference type="Proteomes" id="UP001217089"/>
    </source>
</evidence>
<feature type="compositionally biased region" description="Low complexity" evidence="1">
    <location>
        <begin position="366"/>
        <end position="378"/>
    </location>
</feature>
<dbReference type="SUPFAM" id="SSF54211">
    <property type="entry name" value="Ribosomal protein S5 domain 2-like"/>
    <property type="match status" value="1"/>
</dbReference>
<evidence type="ECO:0000259" key="3">
    <source>
        <dbReference type="Pfam" id="PF01205"/>
    </source>
</evidence>
<evidence type="ECO:0000313" key="5">
    <source>
        <dbReference type="EMBL" id="KAJ8307911.1"/>
    </source>
</evidence>
<evidence type="ECO:0000256" key="1">
    <source>
        <dbReference type="SAM" id="MobiDB-lite"/>
    </source>
</evidence>
<keyword evidence="2" id="KW-0812">Transmembrane</keyword>
<dbReference type="InterPro" id="IPR004302">
    <property type="entry name" value="Cellulose/chitin-bd_N"/>
</dbReference>
<feature type="region of interest" description="Disordered" evidence="1">
    <location>
        <begin position="359"/>
        <end position="379"/>
    </location>
</feature>
<dbReference type="EMBL" id="JARBDR010000686">
    <property type="protein sequence ID" value="KAJ8307911.1"/>
    <property type="molecule type" value="Genomic_DNA"/>
</dbReference>
<feature type="transmembrane region" description="Helical" evidence="2">
    <location>
        <begin position="6"/>
        <end position="27"/>
    </location>
</feature>
<gene>
    <name evidence="5" type="ORF">KUTeg_014558</name>
</gene>